<dbReference type="AlphaFoldDB" id="J9VV34"/>
<dbReference type="InterPro" id="IPR027417">
    <property type="entry name" value="P-loop_NTPase"/>
</dbReference>
<reference evidence="2" key="1">
    <citation type="submission" date="2012-09" db="EMBL/GenBank/DDBJ databases">
        <title>The Genome Sequence of Cryptococcus neoformans grubii H99.</title>
        <authorList>
            <consortium name="The Broad Institute Genomics Platform"/>
            <person name="Cuomo C."/>
            <person name="Janbon G.J."/>
            <person name="Paulet D."/>
            <person name="Neuveglise C."/>
            <person name="Dietrich F."/>
            <person name="Allen A."/>
            <person name="Stajich J.S."/>
            <person name="Heitman J."/>
            <person name="Kronstad J."/>
            <person name="Walker B."/>
            <person name="Young S.K."/>
            <person name="Zeng Q."/>
            <person name="Gargeya S."/>
            <person name="Fitzgerald M."/>
            <person name="Haas B."/>
            <person name="Abouelleil A."/>
            <person name="Allen A."/>
            <person name="Alvarado L."/>
            <person name="Chapman S.B."/>
            <person name="Gainer-Dewar J."/>
            <person name="Goldberg J."/>
            <person name="Griggs A."/>
            <person name="Gujja S."/>
            <person name="Hansen M."/>
            <person name="Howarth C."/>
            <person name="Imamovic A."/>
            <person name="Ireland A."/>
            <person name="Larimer J."/>
            <person name="McCowan C."/>
            <person name="Murphy C."/>
            <person name="Pearson M.D."/>
            <person name="Poon T."/>
            <person name="Priest M."/>
            <person name="Roberts A.D."/>
            <person name="Saif S."/>
            <person name="Shea T.D."/>
            <person name="Sykes S.N."/>
            <person name="Wortman J."/>
            <person name="Nusbaum C."/>
            <person name="Birren B."/>
        </authorList>
    </citation>
    <scope>NUCLEOTIDE SEQUENCE</scope>
    <source>
        <strain>H99</strain>
    </source>
</reference>
<dbReference type="Proteomes" id="UP000010091">
    <property type="component" value="Chromosome 9"/>
</dbReference>
<reference evidence="2" key="2">
    <citation type="submission" date="2012-09" db="EMBL/GenBank/DDBJ databases">
        <authorList>
            <consortium name="The Broad Institute Genome Sequencing Platform"/>
            <person name="Birren B."/>
            <person name="Cuomo C."/>
            <person name="Gargeya S."/>
            <person name="Jaffe D."/>
            <person name="Young S.K."/>
            <person name="Wortman J."/>
            <person name="Zeng Q."/>
            <person name="Alvarado L."/>
            <person name="Dietrich F."/>
            <person name="Allen A."/>
            <person name="Stajich J.E."/>
            <person name="Heitman J."/>
            <person name="Kronstad J."/>
        </authorList>
    </citation>
    <scope>NUCLEOTIDE SEQUENCE</scope>
    <source>
        <strain evidence="2">H99</strain>
    </source>
</reference>
<proteinExistence type="predicted"/>
<dbReference type="Pfam" id="PF00271">
    <property type="entry name" value="Helicase_C"/>
    <property type="match status" value="1"/>
</dbReference>
<evidence type="ECO:0000313" key="3">
    <source>
        <dbReference type="EMBL" id="AFR98219.1"/>
    </source>
</evidence>
<reference evidence="2 4" key="3">
    <citation type="journal article" date="2014" name="PLoS Genet.">
        <title>Analysis of the genome and transcriptome of Cryptococcus neoformans var. grubii reveals complex RNA expression and microevolution leading to virulence attenuation.</title>
        <authorList>
            <person name="Janbon G."/>
            <person name="Ormerod K.L."/>
            <person name="Paulet D."/>
            <person name="Byrnes E.J.III."/>
            <person name="Yadav V."/>
            <person name="Chatterjee G."/>
            <person name="Mullapudi N."/>
            <person name="Hon C.C."/>
            <person name="Billmyre R.B."/>
            <person name="Brunel F."/>
            <person name="Bahn Y.S."/>
            <person name="Chen W."/>
            <person name="Chen Y."/>
            <person name="Chow E.W."/>
            <person name="Coppee J.Y."/>
            <person name="Floyd-Averette A."/>
            <person name="Gaillardin C."/>
            <person name="Gerik K.J."/>
            <person name="Goldberg J."/>
            <person name="Gonzalez-Hilarion S."/>
            <person name="Gujja S."/>
            <person name="Hamlin J.L."/>
            <person name="Hsueh Y.P."/>
            <person name="Ianiri G."/>
            <person name="Jones S."/>
            <person name="Kodira C.D."/>
            <person name="Kozubowski L."/>
            <person name="Lam W."/>
            <person name="Marra M."/>
            <person name="Mesner L.D."/>
            <person name="Mieczkowski P.A."/>
            <person name="Moyrand F."/>
            <person name="Nielsen K."/>
            <person name="Proux C."/>
            <person name="Rossignol T."/>
            <person name="Schein J.E."/>
            <person name="Sun S."/>
            <person name="Wollschlaeger C."/>
            <person name="Wood I.A."/>
            <person name="Zeng Q."/>
            <person name="Neuveglise C."/>
            <person name="Newlon C.S."/>
            <person name="Perfect J.R."/>
            <person name="Lodge J.K."/>
            <person name="Idnurm A."/>
            <person name="Stajich J.E."/>
            <person name="Kronstad J.W."/>
            <person name="Sanyal K."/>
            <person name="Heitman J."/>
            <person name="Fraser J.A."/>
            <person name="Cuomo C.A."/>
            <person name="Dietrich F.S."/>
        </authorList>
    </citation>
    <scope>NUCLEOTIDE SEQUENCE [LARGE SCALE GENOMIC DNA]</scope>
    <source>
        <strain evidence="2">H99</strain>
        <strain evidence="4">H99 / ATCC 208821 / CBS 10515 / FGSC 9487</strain>
    </source>
</reference>
<dbReference type="VEuPathDB" id="FungiDB:CNAG_07789"/>
<dbReference type="Proteomes" id="UP000010091">
    <property type="component" value="Chromosome 11"/>
</dbReference>
<dbReference type="HOGENOM" id="CLU_076923_0_0_1"/>
<dbReference type="RefSeq" id="XP_012052937.1">
    <property type="nucleotide sequence ID" value="XM_012197547.1"/>
</dbReference>
<evidence type="ECO:0000259" key="1">
    <source>
        <dbReference type="PROSITE" id="PS51194"/>
    </source>
</evidence>
<dbReference type="KEGG" id="cng:CNAG_07789"/>
<dbReference type="OrthoDB" id="5425465at2759"/>
<dbReference type="SUPFAM" id="SSF52540">
    <property type="entry name" value="P-loop containing nucleoside triphosphate hydrolases"/>
    <property type="match status" value="1"/>
</dbReference>
<sequence>MKPKLVDKSSIKGYNLPSTLQKLIVHFRKHRRPESQAIIFCKTKDQPQAVSEIMTRAGQKATWYNSETGDRDLVRKFFGPGHAQGESQIDFICSTSGLGAGVNMPNIDAVYFLGDPWDLIEVIQAGGRGGRLGHLFRVCVFSGSFSKSVSYDPNGLRLVKEWMEHKVCRRLTIGSYMDGTETTCRTLNAAQCDLCAQNVPHKRGHQDTYSAPRHDPPPTSRLIQSSWFHRPDQTHPLFHRLLSASANEQDHLVASNQMAIWENFFSALKRLIPKLSYTEEEWESRSNPSWCPLCFGCGELRKHDGSGKDKKWRV</sequence>
<dbReference type="EMBL" id="CP003828">
    <property type="protein sequence ID" value="AFR97281.1"/>
    <property type="molecule type" value="Genomic_DNA"/>
</dbReference>
<dbReference type="GeneID" id="23890606"/>
<dbReference type="VEuPathDB" id="FungiDB:CNAG_07620"/>
<dbReference type="KEGG" id="cng:CNAG_07620"/>
<evidence type="ECO:0000313" key="2">
    <source>
        <dbReference type="EMBL" id="AFR97281.1"/>
    </source>
</evidence>
<organism evidence="2 4">
    <name type="scientific">Cryptococcus neoformans (strain H99 / ATCC 208821 / CBS 10515 / FGSC 9487)</name>
    <name type="common">Cryptococcus neoformans var. grubii serotype A</name>
    <dbReference type="NCBI Taxonomy" id="235443"/>
    <lineage>
        <taxon>Eukaryota</taxon>
        <taxon>Fungi</taxon>
        <taxon>Dikarya</taxon>
        <taxon>Basidiomycota</taxon>
        <taxon>Agaricomycotina</taxon>
        <taxon>Tremellomycetes</taxon>
        <taxon>Tremellales</taxon>
        <taxon>Cryptococcaceae</taxon>
        <taxon>Cryptococcus</taxon>
        <taxon>Cryptococcus neoformans species complex</taxon>
    </lineage>
</organism>
<dbReference type="PROSITE" id="PS51194">
    <property type="entry name" value="HELICASE_CTER"/>
    <property type="match status" value="1"/>
</dbReference>
<accession>J9VV34</accession>
<evidence type="ECO:0000313" key="4">
    <source>
        <dbReference type="Proteomes" id="UP000010091"/>
    </source>
</evidence>
<name>J9VV34_CRYN9</name>
<dbReference type="InterPro" id="IPR001650">
    <property type="entry name" value="Helicase_C-like"/>
</dbReference>
<dbReference type="Gene3D" id="3.40.50.300">
    <property type="entry name" value="P-loop containing nucleotide triphosphate hydrolases"/>
    <property type="match status" value="1"/>
</dbReference>
<keyword evidence="4" id="KW-1185">Reference proteome</keyword>
<dbReference type="EMBL" id="CP003830">
    <property type="protein sequence ID" value="AFR98219.1"/>
    <property type="molecule type" value="Genomic_DNA"/>
</dbReference>
<dbReference type="SMART" id="SM00490">
    <property type="entry name" value="HELICc"/>
    <property type="match status" value="1"/>
</dbReference>
<protein>
    <recommendedName>
        <fullName evidence="1">Helicase C-terminal domain-containing protein</fullName>
    </recommendedName>
</protein>
<feature type="domain" description="Helicase C-terminal" evidence="1">
    <location>
        <begin position="19"/>
        <end position="188"/>
    </location>
</feature>
<dbReference type="RefSeq" id="XP_012051897.1">
    <property type="nucleotide sequence ID" value="XM_012196507.1"/>
</dbReference>
<dbReference type="GeneID" id="23890447"/>
<gene>
    <name evidence="3" type="ORF">CNAG_07620</name>
    <name evidence="2" type="ORF">CNAG_07789</name>
</gene>